<organism evidence="2 3">
    <name type="scientific">Solanum tuberosum</name>
    <name type="common">Potato</name>
    <dbReference type="NCBI Taxonomy" id="4113"/>
    <lineage>
        <taxon>Eukaryota</taxon>
        <taxon>Viridiplantae</taxon>
        <taxon>Streptophyta</taxon>
        <taxon>Embryophyta</taxon>
        <taxon>Tracheophyta</taxon>
        <taxon>Spermatophyta</taxon>
        <taxon>Magnoliopsida</taxon>
        <taxon>eudicotyledons</taxon>
        <taxon>Gunneridae</taxon>
        <taxon>Pentapetalae</taxon>
        <taxon>asterids</taxon>
        <taxon>lamiids</taxon>
        <taxon>Solanales</taxon>
        <taxon>Solanaceae</taxon>
        <taxon>Solanoideae</taxon>
        <taxon>Solaneae</taxon>
        <taxon>Solanum</taxon>
    </lineage>
</organism>
<dbReference type="Gramene" id="PGSC0003DMT400086936">
    <property type="protein sequence ID" value="PGSC0003DMT400086936"/>
    <property type="gene ID" value="PGSC0003DMG400036507"/>
</dbReference>
<evidence type="ECO:0000313" key="3">
    <source>
        <dbReference type="Proteomes" id="UP000011115"/>
    </source>
</evidence>
<protein>
    <recommendedName>
        <fullName evidence="4">Integrase core domain containing protein</fullName>
    </recommendedName>
</protein>
<reference evidence="2" key="2">
    <citation type="submission" date="2015-06" db="UniProtKB">
        <authorList>
            <consortium name="EnsemblPlants"/>
        </authorList>
    </citation>
    <scope>IDENTIFICATION</scope>
    <source>
        <strain evidence="2">DM1-3 516 R44</strain>
    </source>
</reference>
<proteinExistence type="predicted"/>
<evidence type="ECO:0000256" key="1">
    <source>
        <dbReference type="SAM" id="MobiDB-lite"/>
    </source>
</evidence>
<reference evidence="3" key="1">
    <citation type="journal article" date="2011" name="Nature">
        <title>Genome sequence and analysis of the tuber crop potato.</title>
        <authorList>
            <consortium name="The Potato Genome Sequencing Consortium"/>
        </authorList>
    </citation>
    <scope>NUCLEOTIDE SEQUENCE [LARGE SCALE GENOMIC DNA]</scope>
    <source>
        <strain evidence="3">cv. DM1-3 516 R44</strain>
    </source>
</reference>
<feature type="compositionally biased region" description="Low complexity" evidence="1">
    <location>
        <begin position="92"/>
        <end position="105"/>
    </location>
</feature>
<evidence type="ECO:0008006" key="4">
    <source>
        <dbReference type="Google" id="ProtNLM"/>
    </source>
</evidence>
<dbReference type="PaxDb" id="4113-PGSC0003DMT400086936"/>
<keyword evidence="3" id="KW-1185">Reference proteome</keyword>
<feature type="compositionally biased region" description="Basic and acidic residues" evidence="1">
    <location>
        <begin position="120"/>
        <end position="132"/>
    </location>
</feature>
<sequence length="153" mass="17198">MKEGWKDRDREWRDCNPTWKEREGEKDIHVHPHECQKPKDSEGDMARPKVAGRDMPPRKRVKWININEDATASRDNTIKLLTTGGKGKGKGKAPASPAASSDSDSIYATHLTTYESESENQEHKRAELRSKIMNDPSSVRTPQAITTPPPAPN</sequence>
<dbReference type="HOGENOM" id="CLU_029307_5_1_1"/>
<feature type="region of interest" description="Disordered" evidence="1">
    <location>
        <begin position="1"/>
        <end position="58"/>
    </location>
</feature>
<dbReference type="EnsemblPlants" id="PGSC0003DMT400086936">
    <property type="protein sequence ID" value="PGSC0003DMT400086936"/>
    <property type="gene ID" value="PGSC0003DMG400036507"/>
</dbReference>
<accession>M1DCT6</accession>
<dbReference type="InParanoid" id="M1DCT6"/>
<dbReference type="AlphaFoldDB" id="M1DCT6"/>
<evidence type="ECO:0000313" key="2">
    <source>
        <dbReference type="EnsemblPlants" id="PGSC0003DMT400086936"/>
    </source>
</evidence>
<dbReference type="Proteomes" id="UP000011115">
    <property type="component" value="Unassembled WGS sequence"/>
</dbReference>
<name>M1DCT6_SOLTU</name>
<feature type="region of interest" description="Disordered" evidence="1">
    <location>
        <begin position="77"/>
        <end position="153"/>
    </location>
</feature>
<feature type="compositionally biased region" description="Basic and acidic residues" evidence="1">
    <location>
        <begin position="1"/>
        <end position="57"/>
    </location>
</feature>